<dbReference type="InterPro" id="IPR013763">
    <property type="entry name" value="Cyclin-like_dom"/>
</dbReference>
<keyword evidence="4" id="KW-0131">Cell cycle</keyword>
<dbReference type="PIRSF" id="PIRSF001771">
    <property type="entry name" value="Cyclin_A_B_D_E"/>
    <property type="match status" value="1"/>
</dbReference>
<dbReference type="GO" id="GO:0044772">
    <property type="term" value="P:mitotic cell cycle phase transition"/>
    <property type="evidence" value="ECO:0007669"/>
    <property type="project" value="InterPro"/>
</dbReference>
<dbReference type="SUPFAM" id="SSF47954">
    <property type="entry name" value="Cyclin-like"/>
    <property type="match status" value="2"/>
</dbReference>
<dbReference type="SMART" id="SM01332">
    <property type="entry name" value="Cyclin_C"/>
    <property type="match status" value="1"/>
</dbReference>
<keyword evidence="2" id="KW-0132">Cell division</keyword>
<dbReference type="Gene3D" id="1.10.472.10">
    <property type="entry name" value="Cyclin-like"/>
    <property type="match status" value="2"/>
</dbReference>
<dbReference type="PROSITE" id="PS00292">
    <property type="entry name" value="CYCLINS"/>
    <property type="match status" value="1"/>
</dbReference>
<sequence>MQPPQTPSRRATKSNATCLAAYGHRSIYHDSQHSFHGVFTRLDPKIAKMPPQARATRTRLAGNENDENSGTTRLTRAQAAALKVDELSMPAKAALQTKKSTVNGTAASNTRKRAALGDVSNVGKVDGVAGKKAKGLVSKAAQPTGIEKKTARPTTRTALGSKPTNSKTQSGSGTINKRKVVTDAANTKIKAPVNENEHPSKKQHLISEERERSETPVEVEVEKPEVSLDKPEVQDAPFEYPPGVKDLDSEDLEDPLMVAEYANEIFEYLRDLECKSIPNPQYMSHQDELEWKTRGILVDWLVEVHTRFHLLPETLFLAVNLIDRFLSEKVVQLDRLQLVGITAMFIASKYEEVLSPHVENFKRIADDGFTEAEILSAERFILSTLNYDLSYPNPMNFLRRVSKADNYDIQSRTIGKYLMEIGLLDHRFMAYRPSHIAAGAMYLARLMLDRGEWDETLSYYAGYTEDEIEPVVHLMVDYLARPVTHEAFFKKYASKKFLKASILARQWAKKNAVLFGITDVHLSLDELS</sequence>
<evidence type="ECO:0000256" key="6">
    <source>
        <dbReference type="SAM" id="MobiDB-lite"/>
    </source>
</evidence>
<keyword evidence="3 5" id="KW-0195">Cyclin</keyword>
<dbReference type="AlphaFoldDB" id="A0A9P7HZ05"/>
<feature type="compositionally biased region" description="Basic and acidic residues" evidence="6">
    <location>
        <begin position="195"/>
        <end position="227"/>
    </location>
</feature>
<dbReference type="InterPro" id="IPR039361">
    <property type="entry name" value="Cyclin"/>
</dbReference>
<evidence type="ECO:0000256" key="1">
    <source>
        <dbReference type="ARBA" id="ARBA00006955"/>
    </source>
</evidence>
<accession>A0A9P7HZ05</accession>
<protein>
    <recommendedName>
        <fullName evidence="11">Cyclin B</fullName>
    </recommendedName>
</protein>
<dbReference type="InterPro" id="IPR048258">
    <property type="entry name" value="Cyclins_cyclin-box"/>
</dbReference>
<evidence type="ECO:0008006" key="11">
    <source>
        <dbReference type="Google" id="ProtNLM"/>
    </source>
</evidence>
<dbReference type="SMART" id="SM00385">
    <property type="entry name" value="CYCLIN"/>
    <property type="match status" value="2"/>
</dbReference>
<feature type="domain" description="Cyclin-like" evidence="7">
    <location>
        <begin position="299"/>
        <end position="383"/>
    </location>
</feature>
<dbReference type="FunFam" id="1.10.472.10:FF:000001">
    <property type="entry name" value="G2/mitotic-specific cyclin"/>
    <property type="match status" value="1"/>
</dbReference>
<feature type="domain" description="Cyclin-like" evidence="7">
    <location>
        <begin position="396"/>
        <end position="477"/>
    </location>
</feature>
<feature type="domain" description="Cyclin C-terminal" evidence="8">
    <location>
        <begin position="392"/>
        <end position="506"/>
    </location>
</feature>
<dbReference type="OrthoDB" id="5590282at2759"/>
<dbReference type="CDD" id="cd20512">
    <property type="entry name" value="CYCLIN_CLBs_yeast_rpt2"/>
    <property type="match status" value="1"/>
</dbReference>
<comment type="similarity">
    <text evidence="1">Belongs to the cyclin family. Cyclin AB subfamily.</text>
</comment>
<dbReference type="PANTHER" id="PTHR10177">
    <property type="entry name" value="CYCLINS"/>
    <property type="match status" value="1"/>
</dbReference>
<evidence type="ECO:0000256" key="3">
    <source>
        <dbReference type="ARBA" id="ARBA00023127"/>
    </source>
</evidence>
<evidence type="ECO:0000256" key="4">
    <source>
        <dbReference type="ARBA" id="ARBA00023306"/>
    </source>
</evidence>
<dbReference type="InterPro" id="IPR004367">
    <property type="entry name" value="Cyclin_C-dom"/>
</dbReference>
<gene>
    <name evidence="9" type="ORF">H9Q72_002875</name>
</gene>
<feature type="region of interest" description="Disordered" evidence="6">
    <location>
        <begin position="138"/>
        <end position="227"/>
    </location>
</feature>
<dbReference type="Pfam" id="PF00134">
    <property type="entry name" value="Cyclin_N"/>
    <property type="match status" value="1"/>
</dbReference>
<dbReference type="InterPro" id="IPR036915">
    <property type="entry name" value="Cyclin-like_sf"/>
</dbReference>
<dbReference type="GO" id="GO:0016538">
    <property type="term" value="F:cyclin-dependent protein serine/threonine kinase regulator activity"/>
    <property type="evidence" value="ECO:0007669"/>
    <property type="project" value="InterPro"/>
</dbReference>
<reference evidence="9" key="1">
    <citation type="journal article" date="2020" name="bioRxiv">
        <title>Historical genomics reveals the evolutionary mechanisms behind multiple outbreaks of the host-specific coffee wilt pathogen Fusarium xylarioides.</title>
        <authorList>
            <person name="Peck D."/>
            <person name="Nowell R.W."/>
            <person name="Flood J."/>
            <person name="Ryan M.J."/>
            <person name="Barraclough T.G."/>
        </authorList>
    </citation>
    <scope>NUCLEOTIDE SEQUENCE</scope>
    <source>
        <strain evidence="9">IMI 127659i</strain>
    </source>
</reference>
<feature type="compositionally biased region" description="Polar residues" evidence="6">
    <location>
        <begin position="152"/>
        <end position="175"/>
    </location>
</feature>
<dbReference type="FunFam" id="1.10.472.10:FF:000005">
    <property type="entry name" value="G2/mitotic-specific cyclin B"/>
    <property type="match status" value="1"/>
</dbReference>
<evidence type="ECO:0000259" key="7">
    <source>
        <dbReference type="SMART" id="SM00385"/>
    </source>
</evidence>
<dbReference type="GO" id="GO:0051301">
    <property type="term" value="P:cell division"/>
    <property type="evidence" value="ECO:0007669"/>
    <property type="project" value="UniProtKB-KW"/>
</dbReference>
<evidence type="ECO:0000259" key="8">
    <source>
        <dbReference type="SMART" id="SM01332"/>
    </source>
</evidence>
<organism evidence="9 10">
    <name type="scientific">Fusarium xylarioides</name>
    <dbReference type="NCBI Taxonomy" id="221167"/>
    <lineage>
        <taxon>Eukaryota</taxon>
        <taxon>Fungi</taxon>
        <taxon>Dikarya</taxon>
        <taxon>Ascomycota</taxon>
        <taxon>Pezizomycotina</taxon>
        <taxon>Sordariomycetes</taxon>
        <taxon>Hypocreomycetidae</taxon>
        <taxon>Hypocreales</taxon>
        <taxon>Nectriaceae</taxon>
        <taxon>Fusarium</taxon>
        <taxon>Fusarium fujikuroi species complex</taxon>
    </lineage>
</organism>
<name>A0A9P7HZ05_9HYPO</name>
<dbReference type="Proteomes" id="UP000750502">
    <property type="component" value="Unassembled WGS sequence"/>
</dbReference>
<evidence type="ECO:0000256" key="5">
    <source>
        <dbReference type="RuleBase" id="RU000383"/>
    </source>
</evidence>
<dbReference type="Pfam" id="PF02984">
    <property type="entry name" value="Cyclin_C"/>
    <property type="match status" value="1"/>
</dbReference>
<comment type="caution">
    <text evidence="9">The sequence shown here is derived from an EMBL/GenBank/DDBJ whole genome shotgun (WGS) entry which is preliminary data.</text>
</comment>
<dbReference type="CDD" id="cd20568">
    <property type="entry name" value="CYCLIN_CLBs_yeast_rpt1"/>
    <property type="match status" value="1"/>
</dbReference>
<dbReference type="InterPro" id="IPR046965">
    <property type="entry name" value="Cyclin_A/B-like"/>
</dbReference>
<proteinExistence type="inferred from homology"/>
<evidence type="ECO:0000313" key="10">
    <source>
        <dbReference type="Proteomes" id="UP000750502"/>
    </source>
</evidence>
<reference evidence="9" key="2">
    <citation type="submission" date="2020-10" db="EMBL/GenBank/DDBJ databases">
        <authorList>
            <person name="Peck L.D."/>
            <person name="Nowell R.W."/>
            <person name="Flood J."/>
            <person name="Ryan M.J."/>
            <person name="Barraclough T.G."/>
        </authorList>
    </citation>
    <scope>NUCLEOTIDE SEQUENCE</scope>
    <source>
        <strain evidence="9">IMI 127659i</strain>
    </source>
</reference>
<dbReference type="EMBL" id="JADFTT010000063">
    <property type="protein sequence ID" value="KAG5770130.1"/>
    <property type="molecule type" value="Genomic_DNA"/>
</dbReference>
<dbReference type="InterPro" id="IPR006671">
    <property type="entry name" value="Cyclin_N"/>
</dbReference>
<evidence type="ECO:0000313" key="9">
    <source>
        <dbReference type="EMBL" id="KAG5770130.1"/>
    </source>
</evidence>
<keyword evidence="10" id="KW-1185">Reference proteome</keyword>
<evidence type="ECO:0000256" key="2">
    <source>
        <dbReference type="ARBA" id="ARBA00022618"/>
    </source>
</evidence>